<sequence>MSGSPGPSARRPPLCDLVVEGRLDQEVALQMREYVLEVLQKRPVIVLIDVSAVHQVTASGVAGLLELLRLTRDRGGDVRLHGHSQAVVAAHAATRLALVSPVYASRELAALAGQRTTTTVVSWPGRAAAGSGRVRWSPRLGPGTR</sequence>
<name>A0ABW8AL29_9ACTN</name>
<keyword evidence="3" id="KW-1185">Reference proteome</keyword>
<dbReference type="InterPro" id="IPR036513">
    <property type="entry name" value="STAS_dom_sf"/>
</dbReference>
<protein>
    <submittedName>
        <fullName evidence="2">STAS domain-containing protein</fullName>
    </submittedName>
</protein>
<dbReference type="Proteomes" id="UP001612915">
    <property type="component" value="Unassembled WGS sequence"/>
</dbReference>
<gene>
    <name evidence="2" type="ORF">ACIB24_06540</name>
</gene>
<dbReference type="PROSITE" id="PS50801">
    <property type="entry name" value="STAS"/>
    <property type="match status" value="1"/>
</dbReference>
<dbReference type="InterPro" id="IPR002645">
    <property type="entry name" value="STAS_dom"/>
</dbReference>
<proteinExistence type="predicted"/>
<dbReference type="CDD" id="cd07043">
    <property type="entry name" value="STAS_anti-anti-sigma_factors"/>
    <property type="match status" value="1"/>
</dbReference>
<evidence type="ECO:0000259" key="1">
    <source>
        <dbReference type="PROSITE" id="PS50801"/>
    </source>
</evidence>
<feature type="domain" description="STAS" evidence="1">
    <location>
        <begin position="17"/>
        <end position="87"/>
    </location>
</feature>
<dbReference type="SUPFAM" id="SSF52091">
    <property type="entry name" value="SpoIIaa-like"/>
    <property type="match status" value="1"/>
</dbReference>
<reference evidence="2 3" key="1">
    <citation type="submission" date="2024-10" db="EMBL/GenBank/DDBJ databases">
        <title>The Natural Products Discovery Center: Release of the First 8490 Sequenced Strains for Exploring Actinobacteria Biosynthetic Diversity.</title>
        <authorList>
            <person name="Kalkreuter E."/>
            <person name="Kautsar S.A."/>
            <person name="Yang D."/>
            <person name="Bader C.D."/>
            <person name="Teijaro C.N."/>
            <person name="Fluegel L."/>
            <person name="Davis C.M."/>
            <person name="Simpson J.R."/>
            <person name="Lauterbach L."/>
            <person name="Steele A.D."/>
            <person name="Gui C."/>
            <person name="Meng S."/>
            <person name="Li G."/>
            <person name="Viehrig K."/>
            <person name="Ye F."/>
            <person name="Su P."/>
            <person name="Kiefer A.F."/>
            <person name="Nichols A."/>
            <person name="Cepeda A.J."/>
            <person name="Yan W."/>
            <person name="Fan B."/>
            <person name="Jiang Y."/>
            <person name="Adhikari A."/>
            <person name="Zheng C.-J."/>
            <person name="Schuster L."/>
            <person name="Cowan T.M."/>
            <person name="Smanski M.J."/>
            <person name="Chevrette M.G."/>
            <person name="De Carvalho L.P.S."/>
            <person name="Shen B."/>
        </authorList>
    </citation>
    <scope>NUCLEOTIDE SEQUENCE [LARGE SCALE GENOMIC DNA]</scope>
    <source>
        <strain evidence="2 3">NPDC049639</strain>
    </source>
</reference>
<evidence type="ECO:0000313" key="3">
    <source>
        <dbReference type="Proteomes" id="UP001612915"/>
    </source>
</evidence>
<dbReference type="Pfam" id="PF01740">
    <property type="entry name" value="STAS"/>
    <property type="match status" value="1"/>
</dbReference>
<dbReference type="RefSeq" id="WP_398277008.1">
    <property type="nucleotide sequence ID" value="NZ_JBITLV010000002.1"/>
</dbReference>
<accession>A0ABW8AL29</accession>
<dbReference type="Gene3D" id="3.30.750.24">
    <property type="entry name" value="STAS domain"/>
    <property type="match status" value="1"/>
</dbReference>
<evidence type="ECO:0000313" key="2">
    <source>
        <dbReference type="EMBL" id="MFI7586717.1"/>
    </source>
</evidence>
<organism evidence="2 3">
    <name type="scientific">Spongisporangium articulatum</name>
    <dbReference type="NCBI Taxonomy" id="3362603"/>
    <lineage>
        <taxon>Bacteria</taxon>
        <taxon>Bacillati</taxon>
        <taxon>Actinomycetota</taxon>
        <taxon>Actinomycetes</taxon>
        <taxon>Kineosporiales</taxon>
        <taxon>Kineosporiaceae</taxon>
        <taxon>Spongisporangium</taxon>
    </lineage>
</organism>
<comment type="caution">
    <text evidence="2">The sequence shown here is derived from an EMBL/GenBank/DDBJ whole genome shotgun (WGS) entry which is preliminary data.</text>
</comment>
<dbReference type="EMBL" id="JBITLV010000002">
    <property type="protein sequence ID" value="MFI7586717.1"/>
    <property type="molecule type" value="Genomic_DNA"/>
</dbReference>